<dbReference type="Pfam" id="PF21088">
    <property type="entry name" value="MS_channel_1st"/>
    <property type="match status" value="1"/>
</dbReference>
<dbReference type="PROSITE" id="PS01246">
    <property type="entry name" value="UPF0003"/>
    <property type="match status" value="1"/>
</dbReference>
<keyword evidence="5 7" id="KW-1133">Transmembrane helix</keyword>
<dbReference type="Pfam" id="PF21082">
    <property type="entry name" value="MS_channel_3rd"/>
    <property type="match status" value="1"/>
</dbReference>
<dbReference type="Gene3D" id="3.30.70.100">
    <property type="match status" value="1"/>
</dbReference>
<dbReference type="PANTHER" id="PTHR30566">
    <property type="entry name" value="YNAI-RELATED MECHANOSENSITIVE ION CHANNEL"/>
    <property type="match status" value="1"/>
</dbReference>
<evidence type="ECO:0000256" key="3">
    <source>
        <dbReference type="ARBA" id="ARBA00022475"/>
    </source>
</evidence>
<dbReference type="InterPro" id="IPR010920">
    <property type="entry name" value="LSM_dom_sf"/>
</dbReference>
<dbReference type="InterPro" id="IPR011014">
    <property type="entry name" value="MscS_channel_TM-2"/>
</dbReference>
<evidence type="ECO:0000259" key="8">
    <source>
        <dbReference type="Pfam" id="PF00924"/>
    </source>
</evidence>
<gene>
    <name evidence="11" type="ORF">CM240_3075</name>
</gene>
<feature type="transmembrane region" description="Helical" evidence="7">
    <location>
        <begin position="141"/>
        <end position="158"/>
    </location>
</feature>
<dbReference type="GO" id="GO:0055085">
    <property type="term" value="P:transmembrane transport"/>
    <property type="evidence" value="ECO:0007669"/>
    <property type="project" value="InterPro"/>
</dbReference>
<dbReference type="InterPro" id="IPR049142">
    <property type="entry name" value="MS_channel_1st"/>
</dbReference>
<organism evidence="11 12">
    <name type="scientific">Clostridium bornimense</name>
    <dbReference type="NCBI Taxonomy" id="1216932"/>
    <lineage>
        <taxon>Bacteria</taxon>
        <taxon>Bacillati</taxon>
        <taxon>Bacillota</taxon>
        <taxon>Clostridia</taxon>
        <taxon>Eubacteriales</taxon>
        <taxon>Clostridiaceae</taxon>
        <taxon>Clostridium</taxon>
    </lineage>
</organism>
<evidence type="ECO:0000256" key="2">
    <source>
        <dbReference type="ARBA" id="ARBA00008017"/>
    </source>
</evidence>
<evidence type="ECO:0000256" key="4">
    <source>
        <dbReference type="ARBA" id="ARBA00022692"/>
    </source>
</evidence>
<evidence type="ECO:0000256" key="1">
    <source>
        <dbReference type="ARBA" id="ARBA00004651"/>
    </source>
</evidence>
<feature type="transmembrane region" description="Helical" evidence="7">
    <location>
        <begin position="164"/>
        <end position="184"/>
    </location>
</feature>
<dbReference type="InterPro" id="IPR006686">
    <property type="entry name" value="MscS_channel_CS"/>
</dbReference>
<feature type="transmembrane region" description="Helical" evidence="7">
    <location>
        <begin position="95"/>
        <end position="112"/>
    </location>
</feature>
<evidence type="ECO:0000313" key="11">
    <source>
        <dbReference type="EMBL" id="CDM70192.1"/>
    </source>
</evidence>
<dbReference type="EMBL" id="HG917869">
    <property type="protein sequence ID" value="CDM70192.1"/>
    <property type="molecule type" value="Genomic_DNA"/>
</dbReference>
<dbReference type="KEGG" id="clt:CM240_3075"/>
<evidence type="ECO:0000256" key="7">
    <source>
        <dbReference type="SAM" id="Phobius"/>
    </source>
</evidence>
<dbReference type="HOGENOM" id="CLU_037945_0_4_9"/>
<accession>W6S701</accession>
<evidence type="ECO:0000259" key="10">
    <source>
        <dbReference type="Pfam" id="PF21088"/>
    </source>
</evidence>
<dbReference type="Gene3D" id="2.30.30.60">
    <property type="match status" value="1"/>
</dbReference>
<comment type="subcellular location">
    <subcellularLocation>
        <location evidence="1">Cell membrane</location>
        <topology evidence="1">Multi-pass membrane protein</topology>
    </subcellularLocation>
</comment>
<dbReference type="SUPFAM" id="SSF50182">
    <property type="entry name" value="Sm-like ribonucleoproteins"/>
    <property type="match status" value="1"/>
</dbReference>
<proteinExistence type="inferred from homology"/>
<dbReference type="OrthoDB" id="9809206at2"/>
<dbReference type="RefSeq" id="WP_051483895.1">
    <property type="nucleotide sequence ID" value="NZ_HG917869.1"/>
</dbReference>
<evidence type="ECO:0000313" key="12">
    <source>
        <dbReference type="Proteomes" id="UP000019426"/>
    </source>
</evidence>
<dbReference type="InterPro" id="IPR023408">
    <property type="entry name" value="MscS_beta-dom_sf"/>
</dbReference>
<sequence length="360" mass="40848">MKDIIDFLISKTNINIAISLVVLIMSLVLSRFLVKLVLKIILKFPRRSRSGIKTKIVASIEKPAIFFVLVLGVFIALYIFPYTFNYIKQGIFNKIYITINICLVIWASYNLCDINSIILEKAEGIFNFNLDKGVSVLMSRLLKLIVVIIGATLILQTWNYDISVVVASFGVFSAVIALAAKDYLTNVFSGLIMITDRPFSIGDYVETEFGVGIVEDISFRTTKIRSFDKAIITVPNSKLSSNSITNYSRRDSRRASFTVGISYETKIDKIKVVVDKIRDMLYENQEVDDDTIICHFDSFGDSSLNIFLNFYINKSEWVEYLAEKEKINIAIMRILEKEGVEIAFPSQTIYLSNPSKNTEI</sequence>
<dbReference type="PANTHER" id="PTHR30566:SF5">
    <property type="entry name" value="MECHANOSENSITIVE ION CHANNEL PROTEIN 1, MITOCHONDRIAL-RELATED"/>
    <property type="match status" value="1"/>
</dbReference>
<dbReference type="SUPFAM" id="SSF82861">
    <property type="entry name" value="Mechanosensitive channel protein MscS (YggB), transmembrane region"/>
    <property type="match status" value="1"/>
</dbReference>
<comment type="similarity">
    <text evidence="2">Belongs to the MscS (TC 1.A.23) family.</text>
</comment>
<dbReference type="SUPFAM" id="SSF82689">
    <property type="entry name" value="Mechanosensitive channel protein MscS (YggB), C-terminal domain"/>
    <property type="match status" value="1"/>
</dbReference>
<dbReference type="PATRIC" id="fig|1216932.3.peg.3041"/>
<dbReference type="Gene3D" id="1.10.287.1260">
    <property type="match status" value="1"/>
</dbReference>
<dbReference type="InterPro" id="IPR049278">
    <property type="entry name" value="MS_channel_C"/>
</dbReference>
<keyword evidence="4 7" id="KW-0812">Transmembrane</keyword>
<dbReference type="AlphaFoldDB" id="W6S701"/>
<dbReference type="Proteomes" id="UP000019426">
    <property type="component" value="Chromosome M2/40_rep2"/>
</dbReference>
<dbReference type="Pfam" id="PF00924">
    <property type="entry name" value="MS_channel_2nd"/>
    <property type="match status" value="1"/>
</dbReference>
<dbReference type="InterPro" id="IPR006685">
    <property type="entry name" value="MscS_channel_2nd"/>
</dbReference>
<feature type="domain" description="Mechanosensitive ion channel MscS" evidence="8">
    <location>
        <begin position="182"/>
        <end position="249"/>
    </location>
</feature>
<evidence type="ECO:0000256" key="5">
    <source>
        <dbReference type="ARBA" id="ARBA00022989"/>
    </source>
</evidence>
<evidence type="ECO:0000256" key="6">
    <source>
        <dbReference type="ARBA" id="ARBA00023136"/>
    </source>
</evidence>
<feature type="domain" description="Mechanosensitive ion channel transmembrane helices 2/3" evidence="10">
    <location>
        <begin position="141"/>
        <end position="181"/>
    </location>
</feature>
<evidence type="ECO:0000259" key="9">
    <source>
        <dbReference type="Pfam" id="PF21082"/>
    </source>
</evidence>
<keyword evidence="3" id="KW-1003">Cell membrane</keyword>
<feature type="transmembrane region" description="Helical" evidence="7">
    <location>
        <begin position="16"/>
        <end position="42"/>
    </location>
</feature>
<dbReference type="STRING" id="1216932.CM240_3075"/>
<feature type="transmembrane region" description="Helical" evidence="7">
    <location>
        <begin position="63"/>
        <end position="83"/>
    </location>
</feature>
<name>W6S701_9CLOT</name>
<reference evidence="11 12" key="1">
    <citation type="submission" date="2013-11" db="EMBL/GenBank/DDBJ databases">
        <title>Complete genome sequence of Clostridum sp. M2/40.</title>
        <authorList>
            <person name="Wibberg D."/>
            <person name="Puehler A."/>
            <person name="Schlueter A."/>
        </authorList>
    </citation>
    <scope>NUCLEOTIDE SEQUENCE [LARGE SCALE GENOMIC DNA]</scope>
    <source>
        <strain evidence="12">M2/40</strain>
    </source>
</reference>
<protein>
    <submittedName>
        <fullName evidence="11">Putative membrane protein</fullName>
    </submittedName>
</protein>
<keyword evidence="6 7" id="KW-0472">Membrane</keyword>
<feature type="domain" description="Mechanosensitive ion channel MscS C-terminal" evidence="9">
    <location>
        <begin position="256"/>
        <end position="342"/>
    </location>
</feature>
<dbReference type="GO" id="GO:0005886">
    <property type="term" value="C:plasma membrane"/>
    <property type="evidence" value="ECO:0007669"/>
    <property type="project" value="UniProtKB-SubCell"/>
</dbReference>
<keyword evidence="12" id="KW-1185">Reference proteome</keyword>
<dbReference type="InterPro" id="IPR011066">
    <property type="entry name" value="MscS_channel_C_sf"/>
</dbReference>
<dbReference type="eggNOG" id="COG0668">
    <property type="taxonomic scope" value="Bacteria"/>
</dbReference>